<dbReference type="KEGG" id="vg:65130923"/>
<dbReference type="Proteomes" id="UP000594117">
    <property type="component" value="Segment"/>
</dbReference>
<organism evidence="1 2">
    <name type="scientific">uncultured phage cr109_1</name>
    <dbReference type="NCBI Taxonomy" id="2772083"/>
    <lineage>
        <taxon>Viruses</taxon>
        <taxon>Duplodnaviria</taxon>
        <taxon>Heunggongvirae</taxon>
        <taxon>Uroviricota</taxon>
        <taxon>Caudoviricetes</taxon>
        <taxon>Crassvirales</taxon>
        <taxon>Suoliviridae</taxon>
        <taxon>Loutivirinae</taxon>
        <taxon>Buchavirus</taxon>
        <taxon>Buchavirus splanchnicus</taxon>
    </lineage>
</organism>
<reference evidence="1 2" key="1">
    <citation type="submission" date="2020-07" db="EMBL/GenBank/DDBJ databases">
        <title>Taxonomic proposal: Crassvirales, a new order of highly abundant and diverse bacterial viruses.</title>
        <authorList>
            <person name="Shkoporov A.N."/>
            <person name="Stockdale S.R."/>
            <person name="Guerin E."/>
            <person name="Ross R.P."/>
            <person name="Hill C."/>
        </authorList>
    </citation>
    <scope>NUCLEOTIDE SEQUENCE [LARGE SCALE GENOMIC DNA]</scope>
</reference>
<name>A0A7M1RRC8_9CAUD</name>
<proteinExistence type="predicted"/>
<dbReference type="RefSeq" id="YP_010112449.1">
    <property type="nucleotide sequence ID" value="NC_055892.1"/>
</dbReference>
<dbReference type="EMBL" id="MT774399">
    <property type="protein sequence ID" value="QOR56997.1"/>
    <property type="molecule type" value="Genomic_DNA"/>
</dbReference>
<dbReference type="GeneID" id="65130923"/>
<evidence type="ECO:0000313" key="1">
    <source>
        <dbReference type="EMBL" id="QOR56997.1"/>
    </source>
</evidence>
<keyword evidence="2" id="KW-1185">Reference proteome</keyword>
<sequence>MNTKVTRKQVEEARNYLYNINTQLGMTLYDPELTEIIKNREVVEIQGKRYHIESSPLGTCNGCCFMGKQCPQRAVTYCTSNGGNIIVEAEPNKK</sequence>
<protein>
    <submittedName>
        <fullName evidence="1">Uncharacterized protein</fullName>
    </submittedName>
</protein>
<accession>A0A7M1RRC8</accession>
<evidence type="ECO:0000313" key="2">
    <source>
        <dbReference type="Proteomes" id="UP000594117"/>
    </source>
</evidence>